<reference evidence="1 2" key="1">
    <citation type="submission" date="2016-07" db="EMBL/GenBank/DDBJ databases">
        <title>Pervasive Adenine N6-methylation of Active Genes in Fungi.</title>
        <authorList>
            <consortium name="DOE Joint Genome Institute"/>
            <person name="Mondo S.J."/>
            <person name="Dannebaum R.O."/>
            <person name="Kuo R.C."/>
            <person name="Labutti K."/>
            <person name="Haridas S."/>
            <person name="Kuo A."/>
            <person name="Salamov A."/>
            <person name="Ahrendt S.R."/>
            <person name="Lipzen A."/>
            <person name="Sullivan W."/>
            <person name="Andreopoulos W.B."/>
            <person name="Clum A."/>
            <person name="Lindquist E."/>
            <person name="Daum C."/>
            <person name="Ramamoorthy G.K."/>
            <person name="Gryganskyi A."/>
            <person name="Culley D."/>
            <person name="Magnuson J.K."/>
            <person name="James T.Y."/>
            <person name="O'Malley M.A."/>
            <person name="Stajich J.E."/>
            <person name="Spatafora J.W."/>
            <person name="Visel A."/>
            <person name="Grigoriev I.V."/>
        </authorList>
    </citation>
    <scope>NUCLEOTIDE SEQUENCE [LARGE SCALE GENOMIC DNA]</scope>
    <source>
        <strain evidence="1 2">NRRL 2496</strain>
    </source>
</reference>
<comment type="caution">
    <text evidence="1">The sequence shown here is derived from an EMBL/GenBank/DDBJ whole genome shotgun (WGS) entry which is preliminary data.</text>
</comment>
<keyword evidence="2" id="KW-1185">Reference proteome</keyword>
<dbReference type="InParanoid" id="A0A1X2HTI4"/>
<feature type="non-terminal residue" evidence="1">
    <location>
        <position position="1"/>
    </location>
</feature>
<dbReference type="AlphaFoldDB" id="A0A1X2HTI4"/>
<organism evidence="1 2">
    <name type="scientific">Syncephalastrum racemosum</name>
    <name type="common">Filamentous fungus</name>
    <dbReference type="NCBI Taxonomy" id="13706"/>
    <lineage>
        <taxon>Eukaryota</taxon>
        <taxon>Fungi</taxon>
        <taxon>Fungi incertae sedis</taxon>
        <taxon>Mucoromycota</taxon>
        <taxon>Mucoromycotina</taxon>
        <taxon>Mucoromycetes</taxon>
        <taxon>Mucorales</taxon>
        <taxon>Syncephalastraceae</taxon>
        <taxon>Syncephalastrum</taxon>
    </lineage>
</organism>
<proteinExistence type="predicted"/>
<sequence>MGGPEDMTKNGSGSVWKYKGNNHLSEYGVGSLFPLSTSFGLTAPFCLSSDADIDKVHVLLSTTDSPRVVLPTEVDRTTLCGLRPRVPATLHAAFTLPSDVLFTDIQAPLRVACHYFIDDQSYASQAVRVTWRDDSSWNTPPLTRTPLAIYFPSHAIMQLVADFDQAQRALQGRAMLWRADSDQQTQSNLVHVYGLTDRDVTICIRQFGKPFDEDAGPTVTAASIQPLLVAIQDELADPNMATRHNTVSLLAAMAEHKHEV</sequence>
<evidence type="ECO:0000313" key="2">
    <source>
        <dbReference type="Proteomes" id="UP000242180"/>
    </source>
</evidence>
<accession>A0A1X2HTI4</accession>
<protein>
    <submittedName>
        <fullName evidence="1">Uncharacterized protein</fullName>
    </submittedName>
</protein>
<dbReference type="EMBL" id="MCGN01000001">
    <property type="protein sequence ID" value="ORZ02912.1"/>
    <property type="molecule type" value="Genomic_DNA"/>
</dbReference>
<name>A0A1X2HTI4_SYNRA</name>
<evidence type="ECO:0000313" key="1">
    <source>
        <dbReference type="EMBL" id="ORZ02912.1"/>
    </source>
</evidence>
<dbReference type="Proteomes" id="UP000242180">
    <property type="component" value="Unassembled WGS sequence"/>
</dbReference>
<gene>
    <name evidence="1" type="ORF">BCR43DRAFT_482386</name>
</gene>